<dbReference type="InterPro" id="IPR027417">
    <property type="entry name" value="P-loop_NTPase"/>
</dbReference>
<dbReference type="SUPFAM" id="SSF52540">
    <property type="entry name" value="P-loop containing nucleoside triphosphate hydrolases"/>
    <property type="match status" value="1"/>
</dbReference>
<evidence type="ECO:0000313" key="3">
    <source>
        <dbReference type="Proteomes" id="UP000663829"/>
    </source>
</evidence>
<accession>A0A814KS55</accession>
<keyword evidence="3" id="KW-1185">Reference proteome</keyword>
<dbReference type="InterPro" id="IPR031248">
    <property type="entry name" value="RNF213"/>
</dbReference>
<dbReference type="OrthoDB" id="2423195at2759"/>
<organism evidence="1 3">
    <name type="scientific">Didymodactylos carnosus</name>
    <dbReference type="NCBI Taxonomy" id="1234261"/>
    <lineage>
        <taxon>Eukaryota</taxon>
        <taxon>Metazoa</taxon>
        <taxon>Spiralia</taxon>
        <taxon>Gnathifera</taxon>
        <taxon>Rotifera</taxon>
        <taxon>Eurotatoria</taxon>
        <taxon>Bdelloidea</taxon>
        <taxon>Philodinida</taxon>
        <taxon>Philodinidae</taxon>
        <taxon>Didymodactylos</taxon>
    </lineage>
</organism>
<dbReference type="PANTHER" id="PTHR22605">
    <property type="entry name" value="RZ-TYPE DOMAIN-CONTAINING PROTEIN"/>
    <property type="match status" value="1"/>
</dbReference>
<dbReference type="Proteomes" id="UP000663829">
    <property type="component" value="Unassembled WGS sequence"/>
</dbReference>
<sequence>MWNDRLNCLNINDDKTEDFILSSLISTLIHMTSGYLKPLKLPKMDNIIVYLNKVKHFKNLSSLVKANITTFEQYRQQILSLFEDILFLKSTRAMYEEIFANIDCLSTLSLFMDDNEFLTTHLITTDLLQFPPLNEIIIHFIDSLKQPMNITLTNDNGEIRRLILRAMSGLSVNKISIKNFVQFLCRRFQFFLSPYYRFNTIPDLGSAIITQMIEKAKSLVNINFSDENFRKVYLVYDQGFSLQLLHPDWNIVPPHIKKLFGENPLKRTIYIDKDPFVLLLSWLLNVSENHFMELLLKTKFVLTESITYKLFHLHERKLTRNPLIIEGDTGMGKTFLLKFYSLLLNSRVINDRDLDCAPCIIERISLWLLHEIIIKLEGTALVVSKKLAQVIHPYFTLKHEITDHDTEDMSQEDLNLTIDEQNQNDTDDLVQQMKHSLQNFLYPLRVLRKLWKTILLLTSKFDDIQQSNIVQMLIENLYNYILLRLSAVHLLDSSQRLQKLLIESQAKLTVKNSIHLFNEYITHTEIKPLFYRLLLHPGITEEHLEEFMKPIIMLANLLQSIELVVFFDEVNTSSCLALFKEMFMDRSLCGQPLPENIFFTAAINLFNKTDQDATKINQSSIIHRNDYLVHKLPSALEYLKCSYGTLPISQLQKYVERKIALFHVDAIEDMPFQDYTQEILSDAIVCAQRFCLSRLGVNSVSQREIERCFQIISFFWTTKYTTDDEQNSVRCITLAIAMVYYFRLPTQDDRQKQNFNDEATREEFSKALSRTIPDFGEIVQKELEKFVTTENVLLPPGVALNQAIKEHIFAIVVSVCTRTPLCIIGPPGQSKTLSFQIILQNLQGSLLSPKPFYRNLPSIDPFFCLGSKYSRPEEIGAVFERAIRREQRYEQNRINTRCVVFLDEAGLPDEKKSVLKVLHPYLDEGKVAFMAISNKLFDAANANRMMCIYRSLPSEQDQLTLAFGCLGLPYPDEKIDLHLAKMITGLCKAYREVLNCVDIPKIFHDRDFIYMLRELRFELNSNLNDWSAYRICNTNINVTPTSLLRALETNFNGTGRSQFEKLESEYRSSVVVLHDSMQLESTRRRLYGRYKLVIDESEDESVARFLFEEGILDLNSKTTAIFCMSDFEADTENELRNVEMLSTIKLCMESGKTIMMINTGRIHDSLYDVFNQNFSIVATENERKIFSKVAIEAQTVDCIVHEKFQCIVYIKRLDLKDMPPPFLSRFQKYSVGINDFYRIQLEKLPFTQQEIIRNVEEKVQSFVTHFGEKYFSGYTKSTIYSILLTLIKNSKQLQPQQKVQRSLTTEEL</sequence>
<dbReference type="EMBL" id="CAJNOQ010004371">
    <property type="protein sequence ID" value="CAF1056243.1"/>
    <property type="molecule type" value="Genomic_DNA"/>
</dbReference>
<comment type="caution">
    <text evidence="1">The sequence shown here is derived from an EMBL/GenBank/DDBJ whole genome shotgun (WGS) entry which is preliminary data.</text>
</comment>
<dbReference type="PANTHER" id="PTHR22605:SF1">
    <property type="entry name" value="RZ-TYPE DOMAIN-CONTAINING PROTEIN"/>
    <property type="match status" value="1"/>
</dbReference>
<dbReference type="Gene3D" id="3.40.50.300">
    <property type="entry name" value="P-loop containing nucleotide triphosphate hydrolases"/>
    <property type="match status" value="1"/>
</dbReference>
<dbReference type="GO" id="GO:0016887">
    <property type="term" value="F:ATP hydrolysis activity"/>
    <property type="evidence" value="ECO:0007669"/>
    <property type="project" value="InterPro"/>
</dbReference>
<gene>
    <name evidence="1" type="ORF">GPM918_LOCUS16543</name>
    <name evidence="2" type="ORF">SRO942_LOCUS16543</name>
</gene>
<dbReference type="Proteomes" id="UP000681722">
    <property type="component" value="Unassembled WGS sequence"/>
</dbReference>
<name>A0A814KS55_9BILA</name>
<dbReference type="EMBL" id="CAJOBC010004371">
    <property type="protein sequence ID" value="CAF3825216.1"/>
    <property type="molecule type" value="Genomic_DNA"/>
</dbReference>
<proteinExistence type="predicted"/>
<protein>
    <submittedName>
        <fullName evidence="1">Uncharacterized protein</fullName>
    </submittedName>
</protein>
<dbReference type="GO" id="GO:0004842">
    <property type="term" value="F:ubiquitin-protein transferase activity"/>
    <property type="evidence" value="ECO:0007669"/>
    <property type="project" value="InterPro"/>
</dbReference>
<evidence type="ECO:0000313" key="2">
    <source>
        <dbReference type="EMBL" id="CAF3825216.1"/>
    </source>
</evidence>
<evidence type="ECO:0000313" key="1">
    <source>
        <dbReference type="EMBL" id="CAF1056243.1"/>
    </source>
</evidence>
<reference evidence="1" key="1">
    <citation type="submission" date="2021-02" db="EMBL/GenBank/DDBJ databases">
        <authorList>
            <person name="Nowell W R."/>
        </authorList>
    </citation>
    <scope>NUCLEOTIDE SEQUENCE</scope>
</reference>